<dbReference type="Proteomes" id="UP000077202">
    <property type="component" value="Unassembled WGS sequence"/>
</dbReference>
<evidence type="ECO:0000256" key="1">
    <source>
        <dbReference type="ARBA" id="ARBA00000382"/>
    </source>
</evidence>
<evidence type="ECO:0000256" key="5">
    <source>
        <dbReference type="ARBA" id="ARBA00022475"/>
    </source>
</evidence>
<reference evidence="17" key="1">
    <citation type="submission" date="2016-03" db="EMBL/GenBank/DDBJ databases">
        <title>Mechanisms controlling the formation of the plant cell surface in tip-growing cells are functionally conserved among land plants.</title>
        <authorList>
            <person name="Honkanen S."/>
            <person name="Jones V.A."/>
            <person name="Morieri G."/>
            <person name="Champion C."/>
            <person name="Hetherington A.J."/>
            <person name="Kelly S."/>
            <person name="Saint-Marcoux D."/>
            <person name="Proust H."/>
            <person name="Prescott H."/>
            <person name="Dolan L."/>
        </authorList>
    </citation>
    <scope>NUCLEOTIDE SEQUENCE [LARGE SCALE GENOMIC DNA]</scope>
    <source>
        <tissue evidence="17">Whole gametophyte</tissue>
    </source>
</reference>
<evidence type="ECO:0000256" key="12">
    <source>
        <dbReference type="ARBA" id="ARBA00023295"/>
    </source>
</evidence>
<evidence type="ECO:0000256" key="9">
    <source>
        <dbReference type="ARBA" id="ARBA00023136"/>
    </source>
</evidence>
<keyword evidence="9" id="KW-0472">Membrane</keyword>
<protein>
    <recommendedName>
        <fullName evidence="4">glucan endo-1,3-beta-D-glucosidase</fullName>
        <ecNumber evidence="4">3.2.1.39</ecNumber>
    </recommendedName>
</protein>
<dbReference type="Pfam" id="PF00332">
    <property type="entry name" value="Glyco_hydro_17"/>
    <property type="match status" value="1"/>
</dbReference>
<organism evidence="17 18">
    <name type="scientific">Marchantia polymorpha subsp. ruderalis</name>
    <dbReference type="NCBI Taxonomy" id="1480154"/>
    <lineage>
        <taxon>Eukaryota</taxon>
        <taxon>Viridiplantae</taxon>
        <taxon>Streptophyta</taxon>
        <taxon>Embryophyta</taxon>
        <taxon>Marchantiophyta</taxon>
        <taxon>Marchantiopsida</taxon>
        <taxon>Marchantiidae</taxon>
        <taxon>Marchantiales</taxon>
        <taxon>Marchantiaceae</taxon>
        <taxon>Marchantia</taxon>
    </lineage>
</organism>
<keyword evidence="12" id="KW-0326">Glycosidase</keyword>
<dbReference type="InterPro" id="IPR012946">
    <property type="entry name" value="X8"/>
</dbReference>
<comment type="subcellular location">
    <subcellularLocation>
        <location evidence="2">Cell membrane</location>
        <topology evidence="2">Lipid-anchor</topology>
        <topology evidence="2">GPI-anchor</topology>
    </subcellularLocation>
</comment>
<keyword evidence="8" id="KW-0378">Hydrolase</keyword>
<evidence type="ECO:0000256" key="7">
    <source>
        <dbReference type="ARBA" id="ARBA00022729"/>
    </source>
</evidence>
<evidence type="ECO:0000256" key="3">
    <source>
        <dbReference type="ARBA" id="ARBA00008773"/>
    </source>
</evidence>
<feature type="signal peptide" evidence="15">
    <location>
        <begin position="1"/>
        <end position="29"/>
    </location>
</feature>
<comment type="catalytic activity">
    <reaction evidence="1">
        <text>Hydrolysis of (1-&gt;3)-beta-D-glucosidic linkages in (1-&gt;3)-beta-D-glucans.</text>
        <dbReference type="EC" id="3.2.1.39"/>
    </reaction>
</comment>
<keyword evidence="7 15" id="KW-0732">Signal</keyword>
<dbReference type="FunFam" id="1.20.58.1040:FF:000001">
    <property type="entry name" value="Glucan endo-1,3-beta-glucosidase 4"/>
    <property type="match status" value="1"/>
</dbReference>
<dbReference type="GO" id="GO:0005886">
    <property type="term" value="C:plasma membrane"/>
    <property type="evidence" value="ECO:0007669"/>
    <property type="project" value="UniProtKB-SubCell"/>
</dbReference>
<dbReference type="Pfam" id="PF07983">
    <property type="entry name" value="X8"/>
    <property type="match status" value="1"/>
</dbReference>
<feature type="chain" id="PRO_5008052532" description="glucan endo-1,3-beta-D-glucosidase" evidence="15">
    <location>
        <begin position="30"/>
        <end position="500"/>
    </location>
</feature>
<feature type="region of interest" description="Disordered" evidence="14">
    <location>
        <begin position="372"/>
        <end position="397"/>
    </location>
</feature>
<feature type="domain" description="X8" evidence="16">
    <location>
        <begin position="406"/>
        <end position="490"/>
    </location>
</feature>
<comment type="similarity">
    <text evidence="3 13">Belongs to the glycosyl hydrolase 17 family.</text>
</comment>
<proteinExistence type="inferred from homology"/>
<accession>A0A176WJ23</accession>
<keyword evidence="6" id="KW-0449">Lipoprotein</keyword>
<evidence type="ECO:0000256" key="2">
    <source>
        <dbReference type="ARBA" id="ARBA00004609"/>
    </source>
</evidence>
<evidence type="ECO:0000313" key="17">
    <source>
        <dbReference type="EMBL" id="OAE33127.1"/>
    </source>
</evidence>
<dbReference type="PANTHER" id="PTHR32227">
    <property type="entry name" value="GLUCAN ENDO-1,3-BETA-GLUCOSIDASE BG1-RELATED-RELATED"/>
    <property type="match status" value="1"/>
</dbReference>
<dbReference type="InterPro" id="IPR017853">
    <property type="entry name" value="GH"/>
</dbReference>
<dbReference type="InterPro" id="IPR000490">
    <property type="entry name" value="Glyco_hydro_17"/>
</dbReference>
<evidence type="ECO:0000256" key="6">
    <source>
        <dbReference type="ARBA" id="ARBA00022622"/>
    </source>
</evidence>
<evidence type="ECO:0000256" key="13">
    <source>
        <dbReference type="RuleBase" id="RU004335"/>
    </source>
</evidence>
<evidence type="ECO:0000256" key="8">
    <source>
        <dbReference type="ARBA" id="ARBA00022801"/>
    </source>
</evidence>
<comment type="caution">
    <text evidence="17">The sequence shown here is derived from an EMBL/GenBank/DDBJ whole genome shotgun (WGS) entry which is preliminary data.</text>
</comment>
<keyword evidence="11" id="KW-0325">Glycoprotein</keyword>
<dbReference type="GO" id="GO:0098552">
    <property type="term" value="C:side of membrane"/>
    <property type="evidence" value="ECO:0007669"/>
    <property type="project" value="UniProtKB-KW"/>
</dbReference>
<evidence type="ECO:0000256" key="15">
    <source>
        <dbReference type="SAM" id="SignalP"/>
    </source>
</evidence>
<name>A0A176WJ23_MARPO</name>
<dbReference type="AlphaFoldDB" id="A0A176WJ23"/>
<dbReference type="Gene3D" id="1.20.58.1040">
    <property type="match status" value="1"/>
</dbReference>
<dbReference type="InterPro" id="IPR044965">
    <property type="entry name" value="Glyco_hydro_17_plant"/>
</dbReference>
<evidence type="ECO:0000313" key="18">
    <source>
        <dbReference type="Proteomes" id="UP000077202"/>
    </source>
</evidence>
<keyword evidence="5" id="KW-1003">Cell membrane</keyword>
<evidence type="ECO:0000256" key="14">
    <source>
        <dbReference type="SAM" id="MobiDB-lite"/>
    </source>
</evidence>
<evidence type="ECO:0000256" key="10">
    <source>
        <dbReference type="ARBA" id="ARBA00023157"/>
    </source>
</evidence>
<dbReference type="SUPFAM" id="SSF51445">
    <property type="entry name" value="(Trans)glycosidases"/>
    <property type="match status" value="1"/>
</dbReference>
<keyword evidence="18" id="KW-1185">Reference proteome</keyword>
<dbReference type="FunFam" id="3.20.20.80:FF:000005">
    <property type="entry name" value="Glucan endo-1,3-beta-glucosidase 14"/>
    <property type="match status" value="1"/>
</dbReference>
<dbReference type="Gene3D" id="3.20.20.80">
    <property type="entry name" value="Glycosidases"/>
    <property type="match status" value="1"/>
</dbReference>
<evidence type="ECO:0000256" key="11">
    <source>
        <dbReference type="ARBA" id="ARBA00023180"/>
    </source>
</evidence>
<evidence type="ECO:0000256" key="4">
    <source>
        <dbReference type="ARBA" id="ARBA00012780"/>
    </source>
</evidence>
<evidence type="ECO:0000259" key="16">
    <source>
        <dbReference type="SMART" id="SM00768"/>
    </source>
</evidence>
<gene>
    <name evidence="17" type="ORF">AXG93_4773s1000</name>
</gene>
<dbReference type="GO" id="GO:0005975">
    <property type="term" value="P:carbohydrate metabolic process"/>
    <property type="evidence" value="ECO:0007669"/>
    <property type="project" value="InterPro"/>
</dbReference>
<dbReference type="GO" id="GO:0042973">
    <property type="term" value="F:glucan endo-1,3-beta-D-glucosidase activity"/>
    <property type="evidence" value="ECO:0007669"/>
    <property type="project" value="UniProtKB-EC"/>
</dbReference>
<keyword evidence="6" id="KW-0336">GPI-anchor</keyword>
<sequence>MARRNTESCRAKRILGLVLLVSCILSSSAVDNDFVEDQKIGINYGRIADNIPNPTQAVALMRQMNIGKVRIYDADASVLTALGDSGLQVAMSVTHDLIGGLAGDANVADQWIQANVVAYPRTQIRFIIVGNELFSYPALNLTWYQVLPAMNNLHDSLVKRGLSDTVKITTSLAMDILGLSYPPSAGQFRSDIEMSLMKPILALLTKTHSTLFVNVYPYFAWASNPTDISVDYALFGNGPQLVPVQDGTYVYKSLLDAQLDALIAAMDKVGYGEAKIAVGETGWPTAGDASQTGANIAYAAYYNRRLVRRVLSSPPTGTPKRAGVFIPTYLFALFNEDQKPGPATERNWGLLYANGSEVYPVDLTGKLQDDAYPPLQVPTATTPPATDPKDSAGSPATSQPFVTAGTWCIANPAATPETLQPALDYACGQGGADCALIQAGAACYLPNSLHDHSSYAFNQYYQTHKKTGGTCDFGGTAQLSTVDPSESRLLWPFSRPEFPV</sequence>
<dbReference type="EMBL" id="LVLJ01000679">
    <property type="protein sequence ID" value="OAE33127.1"/>
    <property type="molecule type" value="Genomic_DNA"/>
</dbReference>
<keyword evidence="10" id="KW-1015">Disulfide bond</keyword>
<dbReference type="SMART" id="SM00768">
    <property type="entry name" value="X8"/>
    <property type="match status" value="1"/>
</dbReference>
<dbReference type="GO" id="GO:0009506">
    <property type="term" value="C:plasmodesma"/>
    <property type="evidence" value="ECO:0007669"/>
    <property type="project" value="UniProtKB-ARBA"/>
</dbReference>
<dbReference type="EC" id="3.2.1.39" evidence="4"/>